<comment type="caution">
    <text evidence="1">The sequence shown here is derived from an EMBL/GenBank/DDBJ whole genome shotgun (WGS) entry which is preliminary data.</text>
</comment>
<protein>
    <submittedName>
        <fullName evidence="1">Uncharacterized protein</fullName>
    </submittedName>
</protein>
<reference evidence="1 2" key="1">
    <citation type="submission" date="2015-09" db="EMBL/GenBank/DDBJ databases">
        <title>Host preference determinants of Valsa canker pathogens revealed by comparative genomics.</title>
        <authorList>
            <person name="Yin Z."/>
            <person name="Huang L."/>
        </authorList>
    </citation>
    <scope>NUCLEOTIDE SEQUENCE [LARGE SCALE GENOMIC DNA]</scope>
    <source>
        <strain evidence="1 2">SXYLt</strain>
    </source>
</reference>
<evidence type="ECO:0000313" key="2">
    <source>
        <dbReference type="Proteomes" id="UP000285146"/>
    </source>
</evidence>
<sequence>MSTALLQCLRKIEALSHLLSATGLDSSQTRSPLSKSETFSRLRFVLRRNKVKSMVQYVDHAISLLHFVMNDDHAALFTNA</sequence>
<dbReference type="EMBL" id="LKEB01000002">
    <property type="protein sequence ID" value="ROW17651.1"/>
    <property type="molecule type" value="Genomic_DNA"/>
</dbReference>
<name>A0A423XM51_9PEZI</name>
<dbReference type="Proteomes" id="UP000285146">
    <property type="component" value="Unassembled WGS sequence"/>
</dbReference>
<dbReference type="InParanoid" id="A0A423XM51"/>
<gene>
    <name evidence="1" type="ORF">VPNG_00605</name>
</gene>
<dbReference type="STRING" id="1230097.A0A423XM51"/>
<dbReference type="OrthoDB" id="270167at2759"/>
<proteinExistence type="predicted"/>
<evidence type="ECO:0000313" key="1">
    <source>
        <dbReference type="EMBL" id="ROW17651.1"/>
    </source>
</evidence>
<dbReference type="AlphaFoldDB" id="A0A423XM51"/>
<keyword evidence="2" id="KW-1185">Reference proteome</keyword>
<accession>A0A423XM51</accession>
<organism evidence="1 2">
    <name type="scientific">Cytospora leucostoma</name>
    <dbReference type="NCBI Taxonomy" id="1230097"/>
    <lineage>
        <taxon>Eukaryota</taxon>
        <taxon>Fungi</taxon>
        <taxon>Dikarya</taxon>
        <taxon>Ascomycota</taxon>
        <taxon>Pezizomycotina</taxon>
        <taxon>Sordariomycetes</taxon>
        <taxon>Sordariomycetidae</taxon>
        <taxon>Diaporthales</taxon>
        <taxon>Cytosporaceae</taxon>
        <taxon>Cytospora</taxon>
    </lineage>
</organism>